<name>A0A9W6U0K1_9STRA</name>
<protein>
    <submittedName>
        <fullName evidence="1">Unnamed protein product</fullName>
    </submittedName>
</protein>
<gene>
    <name evidence="1" type="ORF">Pfra01_000343100</name>
</gene>
<organism evidence="1 2">
    <name type="scientific">Phytophthora fragariaefolia</name>
    <dbReference type="NCBI Taxonomy" id="1490495"/>
    <lineage>
        <taxon>Eukaryota</taxon>
        <taxon>Sar</taxon>
        <taxon>Stramenopiles</taxon>
        <taxon>Oomycota</taxon>
        <taxon>Peronosporomycetes</taxon>
        <taxon>Peronosporales</taxon>
        <taxon>Peronosporaceae</taxon>
        <taxon>Phytophthora</taxon>
    </lineage>
</organism>
<dbReference type="EMBL" id="BSXT01000263">
    <property type="protein sequence ID" value="GMF22788.1"/>
    <property type="molecule type" value="Genomic_DNA"/>
</dbReference>
<dbReference type="OrthoDB" id="101343at2759"/>
<evidence type="ECO:0000313" key="1">
    <source>
        <dbReference type="EMBL" id="GMF22788.1"/>
    </source>
</evidence>
<reference evidence="1" key="1">
    <citation type="submission" date="2023-04" db="EMBL/GenBank/DDBJ databases">
        <title>Phytophthora fragariaefolia NBRC 109709.</title>
        <authorList>
            <person name="Ichikawa N."/>
            <person name="Sato H."/>
            <person name="Tonouchi N."/>
        </authorList>
    </citation>
    <scope>NUCLEOTIDE SEQUENCE</scope>
    <source>
        <strain evidence="1">NBRC 109709</strain>
    </source>
</reference>
<keyword evidence="2" id="KW-1185">Reference proteome</keyword>
<evidence type="ECO:0000313" key="2">
    <source>
        <dbReference type="Proteomes" id="UP001165121"/>
    </source>
</evidence>
<sequence>MDFAFEVGRGFWLLKAQIVIEFIRKFPGEWQDNFGVCLKPSKHAPQCEFQELDEENYETRLSKAWELLDFASRSIRFRFDAFCLYMATIQARMPSDAPIQVPDTATFRQLQNIDRLSQEMQQNHQAEQTNADTNFRLIRIIIQGAVLQAHVNVADLREILGLPSYSIRPPFRDPVEFEIQAPAEDMEDVDHMEEQQDNV</sequence>
<proteinExistence type="predicted"/>
<comment type="caution">
    <text evidence="1">The sequence shown here is derived from an EMBL/GenBank/DDBJ whole genome shotgun (WGS) entry which is preliminary data.</text>
</comment>
<dbReference type="Proteomes" id="UP001165121">
    <property type="component" value="Unassembled WGS sequence"/>
</dbReference>
<accession>A0A9W6U0K1</accession>
<dbReference type="AlphaFoldDB" id="A0A9W6U0K1"/>